<dbReference type="InterPro" id="IPR006856">
    <property type="entry name" value="MATalpha_HMGbox"/>
</dbReference>
<evidence type="ECO:0000313" key="8">
    <source>
        <dbReference type="Proteomes" id="UP000562929"/>
    </source>
</evidence>
<dbReference type="OrthoDB" id="5398665at2759"/>
<evidence type="ECO:0000256" key="1">
    <source>
        <dbReference type="ARBA" id="ARBA00023015"/>
    </source>
</evidence>
<evidence type="ECO:0000256" key="5">
    <source>
        <dbReference type="RuleBase" id="RU003516"/>
    </source>
</evidence>
<proteinExistence type="inferred from homology"/>
<name>A0A8H4Q2L2_9HYPO</name>
<dbReference type="GO" id="GO:0005634">
    <property type="term" value="C:nucleus"/>
    <property type="evidence" value="ECO:0007669"/>
    <property type="project" value="UniProtKB-SubCell"/>
</dbReference>
<dbReference type="EMBL" id="JAACLJ010000007">
    <property type="protein sequence ID" value="KAF4582991.1"/>
    <property type="molecule type" value="Genomic_DNA"/>
</dbReference>
<keyword evidence="2 5" id="KW-0238">DNA-binding</keyword>
<dbReference type="AlphaFoldDB" id="A0A8H4Q2L2"/>
<accession>A0A8H4Q2L2</accession>
<protein>
    <submittedName>
        <fullName evidence="7">MAT1-1-1</fullName>
    </submittedName>
</protein>
<dbReference type="Pfam" id="PF04769">
    <property type="entry name" value="MATalpha_HMGbox"/>
    <property type="match status" value="1"/>
</dbReference>
<sequence length="364" mass="40617">MRRLATLSTQKILALLTDETLFQLGAQYLQFEATTQADDASAVEVAETSPAAQLGQLVKENEKAKRPLNAFMAFRSYYLKIFPDVQQKTASGFLTTLWHKDPFRNKWALIAKVYSFVRDEIGKENVSLAYFLSIASPVMKVPHPSTYLQLLGWSVQVDGAGLQGLVQNEIPGAIDQFISESSDFPSTEVELLSTIVQVGFDCDQGVDLLERMSTNQNGIMATRGMKYTLPVSYTKEKIKFMQMVRSDPAKAAKEIIGENQAVSFSGITSYNVHDMDSIGHLPLQRKYQDPLDSYNYASNLSGIDLDANGPVLNFNALPENETFDISSPYDVDEMLGYSQMEGDRTAQLGASQPYNQLEDFHYLF</sequence>
<keyword evidence="3 5" id="KW-0804">Transcription</keyword>
<comment type="similarity">
    <text evidence="5">Belongs to the MATALPHA1 family.</text>
</comment>
<evidence type="ECO:0000256" key="4">
    <source>
        <dbReference type="ARBA" id="ARBA00023242"/>
    </source>
</evidence>
<evidence type="ECO:0000259" key="6">
    <source>
        <dbReference type="PROSITE" id="PS51325"/>
    </source>
</evidence>
<dbReference type="GO" id="GO:0008301">
    <property type="term" value="F:DNA binding, bending"/>
    <property type="evidence" value="ECO:0007669"/>
    <property type="project" value="InterPro"/>
</dbReference>
<keyword evidence="1 5" id="KW-0805">Transcription regulation</keyword>
<evidence type="ECO:0000313" key="7">
    <source>
        <dbReference type="EMBL" id="KAF4582991.1"/>
    </source>
</evidence>
<dbReference type="GO" id="GO:0045895">
    <property type="term" value="P:positive regulation of mating-type specific transcription, DNA-templated"/>
    <property type="evidence" value="ECO:0007669"/>
    <property type="project" value="InterPro"/>
</dbReference>
<feature type="domain" description="Alpha box" evidence="6">
    <location>
        <begin position="63"/>
        <end position="118"/>
    </location>
</feature>
<evidence type="ECO:0000256" key="2">
    <source>
        <dbReference type="ARBA" id="ARBA00023125"/>
    </source>
</evidence>
<reference evidence="7 8" key="1">
    <citation type="journal article" date="2020" name="G3 (Bethesda)">
        <title>Genetic Underpinnings of Host Manipulation by Ophiocordyceps as Revealed by Comparative Transcriptomics.</title>
        <authorList>
            <person name="Will I."/>
            <person name="Das B."/>
            <person name="Trinh T."/>
            <person name="Brachmann A."/>
            <person name="Ohm R.A."/>
            <person name="de Bekker C."/>
        </authorList>
    </citation>
    <scope>NUCLEOTIDE SEQUENCE [LARGE SCALE GENOMIC DNA]</scope>
    <source>
        <strain evidence="7 8">EC05</strain>
    </source>
</reference>
<dbReference type="Proteomes" id="UP000562929">
    <property type="component" value="Unassembled WGS sequence"/>
</dbReference>
<comment type="caution">
    <text evidence="7">The sequence shown here is derived from an EMBL/GenBank/DDBJ whole genome shotgun (WGS) entry which is preliminary data.</text>
</comment>
<comment type="subcellular location">
    <subcellularLocation>
        <location evidence="5">Nucleus</location>
    </subcellularLocation>
</comment>
<keyword evidence="4 5" id="KW-0539">Nucleus</keyword>
<dbReference type="PROSITE" id="PS51325">
    <property type="entry name" value="ALPHA_BOX"/>
    <property type="match status" value="1"/>
</dbReference>
<gene>
    <name evidence="7" type="ORF">GQ602_006135</name>
</gene>
<organism evidence="7 8">
    <name type="scientific">Ophiocordyceps camponoti-floridani</name>
    <dbReference type="NCBI Taxonomy" id="2030778"/>
    <lineage>
        <taxon>Eukaryota</taxon>
        <taxon>Fungi</taxon>
        <taxon>Dikarya</taxon>
        <taxon>Ascomycota</taxon>
        <taxon>Pezizomycotina</taxon>
        <taxon>Sordariomycetes</taxon>
        <taxon>Hypocreomycetidae</taxon>
        <taxon>Hypocreales</taxon>
        <taxon>Ophiocordycipitaceae</taxon>
        <taxon>Ophiocordyceps</taxon>
    </lineage>
</organism>
<evidence type="ECO:0000256" key="3">
    <source>
        <dbReference type="ARBA" id="ARBA00023163"/>
    </source>
</evidence>
<keyword evidence="8" id="KW-1185">Reference proteome</keyword>